<dbReference type="RefSeq" id="WP_081160243.1">
    <property type="nucleotide sequence ID" value="NZ_LWBP01000002.1"/>
</dbReference>
<protein>
    <submittedName>
        <fullName evidence="3">DUF5009 domain-containing protein</fullName>
    </submittedName>
</protein>
<evidence type="ECO:0000259" key="2">
    <source>
        <dbReference type="Pfam" id="PF07786"/>
    </source>
</evidence>
<feature type="transmembrane region" description="Helical" evidence="1">
    <location>
        <begin position="304"/>
        <end position="324"/>
    </location>
</feature>
<feature type="transmembrane region" description="Helical" evidence="1">
    <location>
        <begin position="146"/>
        <end position="165"/>
    </location>
</feature>
<dbReference type="InterPro" id="IPR012429">
    <property type="entry name" value="HGSNAT_cat"/>
</dbReference>
<keyword evidence="4" id="KW-1185">Reference proteome</keyword>
<evidence type="ECO:0000313" key="3">
    <source>
        <dbReference type="EMBL" id="OQP68022.1"/>
    </source>
</evidence>
<dbReference type="EMBL" id="LWBP01000002">
    <property type="protein sequence ID" value="OQP68022.1"/>
    <property type="molecule type" value="Genomic_DNA"/>
</dbReference>
<proteinExistence type="predicted"/>
<name>A0A1V9GBU0_9BACT</name>
<reference evidence="4" key="1">
    <citation type="submission" date="2016-04" db="EMBL/GenBank/DDBJ databases">
        <authorList>
            <person name="Chen L."/>
            <person name="Zhuang W."/>
            <person name="Wang G."/>
        </authorList>
    </citation>
    <scope>NUCLEOTIDE SEQUENCE [LARGE SCALE GENOMIC DNA]</scope>
    <source>
        <strain evidence="4">208</strain>
    </source>
</reference>
<evidence type="ECO:0000256" key="1">
    <source>
        <dbReference type="SAM" id="Phobius"/>
    </source>
</evidence>
<comment type="caution">
    <text evidence="3">The sequence shown here is derived from an EMBL/GenBank/DDBJ whole genome shotgun (WGS) entry which is preliminary data.</text>
</comment>
<dbReference type="PANTHER" id="PTHR31061">
    <property type="entry name" value="LD22376P"/>
    <property type="match status" value="1"/>
</dbReference>
<feature type="transmembrane region" description="Helical" evidence="1">
    <location>
        <begin position="12"/>
        <end position="30"/>
    </location>
</feature>
<feature type="transmembrane region" description="Helical" evidence="1">
    <location>
        <begin position="50"/>
        <end position="70"/>
    </location>
</feature>
<dbReference type="STRING" id="550983.A4R26_11045"/>
<gene>
    <name evidence="3" type="ORF">A4R26_11045</name>
</gene>
<dbReference type="PANTHER" id="PTHR31061:SF24">
    <property type="entry name" value="LD22376P"/>
    <property type="match status" value="1"/>
</dbReference>
<dbReference type="AlphaFoldDB" id="A0A1V9GBU0"/>
<feature type="transmembrane region" description="Helical" evidence="1">
    <location>
        <begin position="119"/>
        <end position="139"/>
    </location>
</feature>
<keyword evidence="1" id="KW-0812">Transmembrane</keyword>
<keyword evidence="1" id="KW-1133">Transmembrane helix</keyword>
<feature type="domain" description="Heparan-alpha-glucosaminide N-acetyltransferase catalytic" evidence="2">
    <location>
        <begin position="6"/>
        <end position="228"/>
    </location>
</feature>
<accession>A0A1V9GBU0</accession>
<dbReference type="Pfam" id="PF07786">
    <property type="entry name" value="HGSNAT_cat"/>
    <property type="match status" value="1"/>
</dbReference>
<feature type="transmembrane region" description="Helical" evidence="1">
    <location>
        <begin position="336"/>
        <end position="358"/>
    </location>
</feature>
<sequence length="367" mass="41148">MMATNRFIALDVFRGLTICLMIIVNTPGNHDTIYAPLQHAAWHGFTPADLVYPSFLFAVGNALCFAAEKWAKMTQAQVLVKIFKRSLLLFLLGFLLYWFPFVQRGESGIVFKSFAETRVLGVLQRIALCYCIAALLVYYVKATGALITAVFLLIAYQFILFWFGMPGQELTMAGNAGTRLDLWLLGPGHMNHTEAIPFEAEGLLGTLPAVANVVAGYLTGRFLQQKGKTTGMLMRLVSVGSGLAILALGWNEWLPINKNLWTGSFVLLTVGLDCLILAGVIYVNDFLRQDRLAYFFEVFGKNALFIYLLSEVAAILLRAAHVYGRIYDHIFKFAGMYLGSLLFAICFTLFCWLAGWYMDKRKIYIRV</sequence>
<organism evidence="3 4">
    <name type="scientific">Niastella populi</name>
    <dbReference type="NCBI Taxonomy" id="550983"/>
    <lineage>
        <taxon>Bacteria</taxon>
        <taxon>Pseudomonadati</taxon>
        <taxon>Bacteroidota</taxon>
        <taxon>Chitinophagia</taxon>
        <taxon>Chitinophagales</taxon>
        <taxon>Chitinophagaceae</taxon>
        <taxon>Niastella</taxon>
    </lineage>
</organism>
<feature type="transmembrane region" description="Helical" evidence="1">
    <location>
        <begin position="232"/>
        <end position="250"/>
    </location>
</feature>
<evidence type="ECO:0000313" key="4">
    <source>
        <dbReference type="Proteomes" id="UP000192276"/>
    </source>
</evidence>
<dbReference type="Proteomes" id="UP000192276">
    <property type="component" value="Unassembled WGS sequence"/>
</dbReference>
<feature type="transmembrane region" description="Helical" evidence="1">
    <location>
        <begin position="202"/>
        <end position="220"/>
    </location>
</feature>
<keyword evidence="1" id="KW-0472">Membrane</keyword>
<dbReference type="OrthoDB" id="9788724at2"/>
<feature type="transmembrane region" description="Helical" evidence="1">
    <location>
        <begin position="82"/>
        <end position="99"/>
    </location>
</feature>
<feature type="transmembrane region" description="Helical" evidence="1">
    <location>
        <begin position="262"/>
        <end position="283"/>
    </location>
</feature>